<evidence type="ECO:0000256" key="4">
    <source>
        <dbReference type="SAM" id="MobiDB-lite"/>
    </source>
</evidence>
<feature type="region of interest" description="Disordered" evidence="4">
    <location>
        <begin position="1"/>
        <end position="35"/>
    </location>
</feature>
<keyword evidence="2 3" id="KW-0802">TPR repeat</keyword>
<dbReference type="EMBL" id="CP028324">
    <property type="protein sequence ID" value="AVR96867.1"/>
    <property type="molecule type" value="Genomic_DNA"/>
</dbReference>
<dbReference type="Proteomes" id="UP000240505">
    <property type="component" value="Chromosome"/>
</dbReference>
<reference evidence="5 6" key="1">
    <citation type="submission" date="2018-03" db="EMBL/GenBank/DDBJ databases">
        <title>Massilia armeniaca sp. nov., isolated from desert soil.</title>
        <authorList>
            <person name="Huang H."/>
            <person name="Ren M."/>
        </authorList>
    </citation>
    <scope>NUCLEOTIDE SEQUENCE [LARGE SCALE GENOMIC DNA]</scope>
    <source>
        <strain evidence="5 6">ZMN-3</strain>
    </source>
</reference>
<dbReference type="SMART" id="SM00028">
    <property type="entry name" value="TPR"/>
    <property type="match status" value="18"/>
</dbReference>
<dbReference type="KEGG" id="masz:C9I28_15235"/>
<dbReference type="InterPro" id="IPR051012">
    <property type="entry name" value="CellSynth/LPSAsmb/PSIAsmb"/>
</dbReference>
<dbReference type="OrthoDB" id="5290951at2"/>
<sequence>MRGGAPPRRSSAAPAPRHRCRARAARPPCSRPGDSRACVSPAARLGRLTRKSPRPARHLPRCGAALRAINRDRWRFPTLAVQPATETAMLARPVRTILSALPLLLMLGACSRTPPADDLVADARRYRDKGDTKAAIIQLKNAVQQQPDNAEARLLLGQLYVDSGDMLSAEKELRRARDAGAAPAPVLAALGRALLAQGQYERALAETANATEPAALALRGQALLGLGRTGDARSAFEEALRRQPGLVEATLGLARLALAGGDSAQARQLTEQAIKASPASVDALRLRGDLQRADGKRDAARAAYEQIVAQKPNNVQALVDLANLDIEAGRFKEARTRIAQARKAQPNSLLIFYSQALLDFREGQFKTALEQLQQVLRAVPDHMPSVLLAGAVELALGANSQAERYLNQFLQANPGNAYATKLLATVALRNGMPGDALKLVQPLLKATPDDVELLALAGEAEMRARHFNQAAQHFQKASALRPDASGLRLAHGVSRLGLGDNPTAIAELEQATQGATQASRAGVLLVLTHLRDKQFDKALGLVDGMIKAGDSAMLQNLRAGVLLARSDVDAARAGFEQALALDPQYQPALDNLAQLDVVSRRPDDARKRYEAALARDQTNVGLLTALARLATRQGKPAEAIRWLEQAHRENPDAAAPAQLLAAYYLRAGEKQKALTLAQKLHGSDPGAPDALALLAETQAEAGQIQAALESFDKLAALQPKAAAIPLRIAALQLGSGQVDGALAAARKASKLEPDNSEAAILLSSLLIEKNALAEATTHARDWQKRHAKAPLGFKLEGDVLMAQQKAADAVPRYQQAFELASSGPVLIALHRALQVAGRQPEATARMTAWLDQQPADQPTRMYYASALMAAGEFAGASAQYLKVVERSPDNVVALNDLAWALLQQKDPRALAHAERAHRLAPRNAAVADTLAAILLEKGDTARALPLLRKAVDGAPQAAEIRFHLAQALLTSGDRPGARAQCEQLLKQPDFKRQDEVRRMLAQL</sequence>
<dbReference type="Pfam" id="PF07721">
    <property type="entry name" value="TPR_4"/>
    <property type="match status" value="1"/>
</dbReference>
<feature type="repeat" description="TPR" evidence="3">
    <location>
        <begin position="451"/>
        <end position="484"/>
    </location>
</feature>
<dbReference type="PROSITE" id="PS50005">
    <property type="entry name" value="TPR"/>
    <property type="match status" value="2"/>
</dbReference>
<protein>
    <submittedName>
        <fullName evidence="5">PEP-CTERM system TPR-repeat protein PrsT</fullName>
    </submittedName>
</protein>
<proteinExistence type="predicted"/>
<dbReference type="AlphaFoldDB" id="A0A2R4CB52"/>
<evidence type="ECO:0000313" key="6">
    <source>
        <dbReference type="Proteomes" id="UP000240505"/>
    </source>
</evidence>
<dbReference type="SUPFAM" id="SSF48452">
    <property type="entry name" value="TPR-like"/>
    <property type="match status" value="4"/>
</dbReference>
<dbReference type="InterPro" id="IPR019734">
    <property type="entry name" value="TPR_rpt"/>
</dbReference>
<feature type="repeat" description="TPR" evidence="3">
    <location>
        <begin position="688"/>
        <end position="721"/>
    </location>
</feature>
<dbReference type="Gene3D" id="1.25.40.10">
    <property type="entry name" value="Tetratricopeptide repeat domain"/>
    <property type="match status" value="6"/>
</dbReference>
<keyword evidence="6" id="KW-1185">Reference proteome</keyword>
<dbReference type="PANTHER" id="PTHR45586">
    <property type="entry name" value="TPR REPEAT-CONTAINING PROTEIN PA4667"/>
    <property type="match status" value="1"/>
</dbReference>
<evidence type="ECO:0000313" key="5">
    <source>
        <dbReference type="EMBL" id="AVR96867.1"/>
    </source>
</evidence>
<dbReference type="GO" id="GO:0042802">
    <property type="term" value="F:identical protein binding"/>
    <property type="evidence" value="ECO:0007669"/>
    <property type="project" value="InterPro"/>
</dbReference>
<evidence type="ECO:0000256" key="2">
    <source>
        <dbReference type="ARBA" id="ARBA00022803"/>
    </source>
</evidence>
<keyword evidence="1" id="KW-0677">Repeat</keyword>
<evidence type="ECO:0000256" key="3">
    <source>
        <dbReference type="PROSITE-ProRule" id="PRU00339"/>
    </source>
</evidence>
<dbReference type="InterPro" id="IPR011990">
    <property type="entry name" value="TPR-like_helical_dom_sf"/>
</dbReference>
<dbReference type="Pfam" id="PF14559">
    <property type="entry name" value="TPR_19"/>
    <property type="match status" value="5"/>
</dbReference>
<dbReference type="PANTHER" id="PTHR45586:SF14">
    <property type="entry name" value="TETRATRICOPEPTIDE TPR_2 REPEAT PROTEIN"/>
    <property type="match status" value="1"/>
</dbReference>
<name>A0A2R4CB52_9BURK</name>
<dbReference type="Pfam" id="PF13432">
    <property type="entry name" value="TPR_16"/>
    <property type="match status" value="4"/>
</dbReference>
<dbReference type="NCBIfam" id="TIGR02917">
    <property type="entry name" value="PEP_TPR_lipo"/>
    <property type="match status" value="1"/>
</dbReference>
<dbReference type="InterPro" id="IPR011717">
    <property type="entry name" value="TPR-4"/>
</dbReference>
<evidence type="ECO:0000256" key="1">
    <source>
        <dbReference type="ARBA" id="ARBA00022737"/>
    </source>
</evidence>
<organism evidence="5 6">
    <name type="scientific">Pseudoduganella armeniaca</name>
    <dbReference type="NCBI Taxonomy" id="2072590"/>
    <lineage>
        <taxon>Bacteria</taxon>
        <taxon>Pseudomonadati</taxon>
        <taxon>Pseudomonadota</taxon>
        <taxon>Betaproteobacteria</taxon>
        <taxon>Burkholderiales</taxon>
        <taxon>Oxalobacteraceae</taxon>
        <taxon>Telluria group</taxon>
        <taxon>Pseudoduganella</taxon>
    </lineage>
</organism>
<dbReference type="InterPro" id="IPR014266">
    <property type="entry name" value="PEP-CTERM_TPR_PrsT"/>
</dbReference>
<feature type="compositionally biased region" description="Low complexity" evidence="4">
    <location>
        <begin position="1"/>
        <end position="15"/>
    </location>
</feature>
<accession>A0A2R4CB52</accession>
<gene>
    <name evidence="5" type="primary">prsT</name>
    <name evidence="5" type="ORF">C9I28_15235</name>
</gene>